<comment type="caution">
    <text evidence="2">The sequence shown here is derived from an EMBL/GenBank/DDBJ whole genome shotgun (WGS) entry which is preliminary data.</text>
</comment>
<dbReference type="AlphaFoldDB" id="A0A3R7PLA5"/>
<feature type="chain" id="PRO_5018553583" description="Neuroparsin" evidence="1">
    <location>
        <begin position="23"/>
        <end position="508"/>
    </location>
</feature>
<evidence type="ECO:0000313" key="3">
    <source>
        <dbReference type="Proteomes" id="UP000283509"/>
    </source>
</evidence>
<name>A0A3R7PLA5_PENVA</name>
<proteinExistence type="predicted"/>
<reference evidence="2 3" key="1">
    <citation type="submission" date="2018-04" db="EMBL/GenBank/DDBJ databases">
        <authorList>
            <person name="Zhang X."/>
            <person name="Yuan J."/>
            <person name="Li F."/>
            <person name="Xiang J."/>
        </authorList>
    </citation>
    <scope>NUCLEOTIDE SEQUENCE [LARGE SCALE GENOMIC DNA]</scope>
    <source>
        <tissue evidence="2">Muscle</tissue>
    </source>
</reference>
<reference evidence="2 3" key="2">
    <citation type="submission" date="2019-01" db="EMBL/GenBank/DDBJ databases">
        <title>The decoding of complex shrimp genome reveals the adaptation for benthos swimmer, frequently molting mechanism and breeding impact on genome.</title>
        <authorList>
            <person name="Sun Y."/>
            <person name="Gao Y."/>
            <person name="Yu Y."/>
        </authorList>
    </citation>
    <scope>NUCLEOTIDE SEQUENCE [LARGE SCALE GENOMIC DNA]</scope>
    <source>
        <tissue evidence="2">Muscle</tissue>
    </source>
</reference>
<evidence type="ECO:0000313" key="2">
    <source>
        <dbReference type="EMBL" id="ROT75543.1"/>
    </source>
</evidence>
<accession>A0A3R7PLA5</accession>
<dbReference type="EMBL" id="QCYY01001760">
    <property type="protein sequence ID" value="ROT75543.1"/>
    <property type="molecule type" value="Genomic_DNA"/>
</dbReference>
<gene>
    <name evidence="2" type="ORF">C7M84_005936</name>
</gene>
<evidence type="ECO:0008006" key="4">
    <source>
        <dbReference type="Google" id="ProtNLM"/>
    </source>
</evidence>
<sequence>MKSVLPLAVCLLFVGSIGQGHGNPLQGSVPPGVSAGPMGCGKKIGQGCVKSIVVKMKCVNGTYVDACNTCQCAKEPNENLSLYRITQEHEYLLQGPGSSQPLMAASPLPPAASEGPVGCGGTIGQGCEQSIVDDMNCTHGTYMDMCNMCQCAKGLNEILSLYHNLNGHEYPLQGPGPLHPLPTPRPVQPAVSTGPVGCGSGMGQGCMQSIVDNMNCDHGTYVDTCNLCQCGKEPNADLSLYDTGHALGNPLQGPDSLHPLPTARPVQPAVSAGPVECGRGMGQGCEQSIVDDMNYDHGTCEDTCNMCQCAKKPNADLSLYGTGHVLENPLQGPDSLHSLLTPRPVQHTVSAGPVGCGSGMGQGCEQSIVDNMNCDHGTYVDTCNMCQCGKKRNADLSLYGTGHVLGNPLQGPGSLHSLLTVRPAEPAVSAGPVECDKTRSQGCVQNTVDDMKCAHGTYVDMCNRCQCAKGPNETCGGTWGEHGRCTSKLHCFVENVTLVGKCRLNIDD</sequence>
<feature type="signal peptide" evidence="1">
    <location>
        <begin position="1"/>
        <end position="22"/>
    </location>
</feature>
<keyword evidence="3" id="KW-1185">Reference proteome</keyword>
<dbReference type="Proteomes" id="UP000283509">
    <property type="component" value="Unassembled WGS sequence"/>
</dbReference>
<organism evidence="2 3">
    <name type="scientific">Penaeus vannamei</name>
    <name type="common">Whiteleg shrimp</name>
    <name type="synonym">Litopenaeus vannamei</name>
    <dbReference type="NCBI Taxonomy" id="6689"/>
    <lineage>
        <taxon>Eukaryota</taxon>
        <taxon>Metazoa</taxon>
        <taxon>Ecdysozoa</taxon>
        <taxon>Arthropoda</taxon>
        <taxon>Crustacea</taxon>
        <taxon>Multicrustacea</taxon>
        <taxon>Malacostraca</taxon>
        <taxon>Eumalacostraca</taxon>
        <taxon>Eucarida</taxon>
        <taxon>Decapoda</taxon>
        <taxon>Dendrobranchiata</taxon>
        <taxon>Penaeoidea</taxon>
        <taxon>Penaeidae</taxon>
        <taxon>Penaeus</taxon>
    </lineage>
</organism>
<evidence type="ECO:0000256" key="1">
    <source>
        <dbReference type="SAM" id="SignalP"/>
    </source>
</evidence>
<protein>
    <recommendedName>
        <fullName evidence="4">Neuroparsin</fullName>
    </recommendedName>
</protein>
<keyword evidence="1" id="KW-0732">Signal</keyword>
<dbReference type="Gene3D" id="4.10.40.20">
    <property type="match status" value="1"/>
</dbReference>
<dbReference type="OrthoDB" id="5976811at2759"/>